<reference evidence="1" key="1">
    <citation type="journal article" date="2021" name="Sci. Rep.">
        <title>Diploid genomic architecture of Nitzschia inconspicua, an elite biomass production diatom.</title>
        <authorList>
            <person name="Oliver A."/>
            <person name="Podell S."/>
            <person name="Pinowska A."/>
            <person name="Traller J.C."/>
            <person name="Smith S.R."/>
            <person name="McClure R."/>
            <person name="Beliaev A."/>
            <person name="Bohutskyi P."/>
            <person name="Hill E.A."/>
            <person name="Rabines A."/>
            <person name="Zheng H."/>
            <person name="Allen L.Z."/>
            <person name="Kuo A."/>
            <person name="Grigoriev I.V."/>
            <person name="Allen A.E."/>
            <person name="Hazlebeck D."/>
            <person name="Allen E.E."/>
        </authorList>
    </citation>
    <scope>NUCLEOTIDE SEQUENCE</scope>
    <source>
        <strain evidence="1">Hildebrandi</strain>
    </source>
</reference>
<evidence type="ECO:0000313" key="1">
    <source>
        <dbReference type="EMBL" id="KAG7365420.1"/>
    </source>
</evidence>
<keyword evidence="1" id="KW-0808">Transferase</keyword>
<reference evidence="1" key="2">
    <citation type="submission" date="2021-04" db="EMBL/GenBank/DDBJ databases">
        <authorList>
            <person name="Podell S."/>
        </authorList>
    </citation>
    <scope>NUCLEOTIDE SEQUENCE</scope>
    <source>
        <strain evidence="1">Hildebrandi</strain>
    </source>
</reference>
<dbReference type="GO" id="GO:0008168">
    <property type="term" value="F:methyltransferase activity"/>
    <property type="evidence" value="ECO:0007669"/>
    <property type="project" value="UniProtKB-KW"/>
</dbReference>
<dbReference type="OrthoDB" id="2013972at2759"/>
<proteinExistence type="predicted"/>
<dbReference type="Proteomes" id="UP000693970">
    <property type="component" value="Unassembled WGS sequence"/>
</dbReference>
<dbReference type="EMBL" id="JAGRRH010000009">
    <property type="protein sequence ID" value="KAG7365420.1"/>
    <property type="molecule type" value="Genomic_DNA"/>
</dbReference>
<keyword evidence="2" id="KW-1185">Reference proteome</keyword>
<sequence>MFPSASNTTDSKPRKTRYTIDDSVCPPTKPYLLEAAVQKACRCLPLYLQHRPIDAKTRQPFQKLLQQLATDLECGNGDLLEFIMTAYPSGIILDSGCGTGRSTRFLASEYPDNLVLGIDRSIARLTKSKDNRKDGVDSGMRQDYVHRVAPNAYLIRAELVDFWRCCIDHDANFWTNHIFHHYILYPNPYPTPQRLTQRWYAHSSFPLLLHLNAHKVVVRSNWEAYLNEFSMAVEIAYDFYNKEGTNSPTFNLGSLIDSQKSYNPALPYLESAKLGPHERTDKSVAWTNFEAKYDKVEERTFELVLHHQER</sequence>
<evidence type="ECO:0000313" key="2">
    <source>
        <dbReference type="Proteomes" id="UP000693970"/>
    </source>
</evidence>
<protein>
    <submittedName>
        <fullName evidence="1">Methyltransferase</fullName>
    </submittedName>
</protein>
<dbReference type="GO" id="GO:0032259">
    <property type="term" value="P:methylation"/>
    <property type="evidence" value="ECO:0007669"/>
    <property type="project" value="UniProtKB-KW"/>
</dbReference>
<accession>A0A9K3LMY5</accession>
<organism evidence="1 2">
    <name type="scientific">Nitzschia inconspicua</name>
    <dbReference type="NCBI Taxonomy" id="303405"/>
    <lineage>
        <taxon>Eukaryota</taxon>
        <taxon>Sar</taxon>
        <taxon>Stramenopiles</taxon>
        <taxon>Ochrophyta</taxon>
        <taxon>Bacillariophyta</taxon>
        <taxon>Bacillariophyceae</taxon>
        <taxon>Bacillariophycidae</taxon>
        <taxon>Bacillariales</taxon>
        <taxon>Bacillariaceae</taxon>
        <taxon>Nitzschia</taxon>
    </lineage>
</organism>
<dbReference type="AlphaFoldDB" id="A0A9K3LMY5"/>
<comment type="caution">
    <text evidence="1">The sequence shown here is derived from an EMBL/GenBank/DDBJ whole genome shotgun (WGS) entry which is preliminary data.</text>
</comment>
<name>A0A9K3LMY5_9STRA</name>
<keyword evidence="1" id="KW-0489">Methyltransferase</keyword>
<gene>
    <name evidence="1" type="ORF">IV203_038624</name>
</gene>